<dbReference type="AlphaFoldDB" id="A0A3D2X5J8"/>
<organism evidence="1 2">
    <name type="scientific">Lachnoclostridium phytofermentans</name>
    <dbReference type="NCBI Taxonomy" id="66219"/>
    <lineage>
        <taxon>Bacteria</taxon>
        <taxon>Bacillati</taxon>
        <taxon>Bacillota</taxon>
        <taxon>Clostridia</taxon>
        <taxon>Lachnospirales</taxon>
        <taxon>Lachnospiraceae</taxon>
    </lineage>
</organism>
<gene>
    <name evidence="1" type="ORF">DHW61_07510</name>
</gene>
<sequence length="95" mass="11214">MERIEKLVLLINQKLDFLNSDNTIRATYQEEIKTISIGDVTNGRVLRIPIENEYFLSFPILLELEVKQLLSIFNEEDQKRIEHAIEFQKTSFLLC</sequence>
<dbReference type="Proteomes" id="UP000262969">
    <property type="component" value="Unassembled WGS sequence"/>
</dbReference>
<dbReference type="EMBL" id="DPVV01000249">
    <property type="protein sequence ID" value="HCL02246.1"/>
    <property type="molecule type" value="Genomic_DNA"/>
</dbReference>
<accession>A0A3D2X5J8</accession>
<proteinExistence type="predicted"/>
<evidence type="ECO:0000313" key="1">
    <source>
        <dbReference type="EMBL" id="HCL02246.1"/>
    </source>
</evidence>
<protein>
    <submittedName>
        <fullName evidence="1">Uncharacterized protein</fullName>
    </submittedName>
</protein>
<name>A0A3D2X5J8_9FIRM</name>
<evidence type="ECO:0000313" key="2">
    <source>
        <dbReference type="Proteomes" id="UP000262969"/>
    </source>
</evidence>
<reference evidence="1 2" key="1">
    <citation type="journal article" date="2018" name="Nat. Biotechnol.">
        <title>A standardized bacterial taxonomy based on genome phylogeny substantially revises the tree of life.</title>
        <authorList>
            <person name="Parks D.H."/>
            <person name="Chuvochina M."/>
            <person name="Waite D.W."/>
            <person name="Rinke C."/>
            <person name="Skarshewski A."/>
            <person name="Chaumeil P.A."/>
            <person name="Hugenholtz P."/>
        </authorList>
    </citation>
    <scope>NUCLEOTIDE SEQUENCE [LARGE SCALE GENOMIC DNA]</scope>
    <source>
        <strain evidence="1">UBA11728</strain>
    </source>
</reference>
<comment type="caution">
    <text evidence="1">The sequence shown here is derived from an EMBL/GenBank/DDBJ whole genome shotgun (WGS) entry which is preliminary data.</text>
</comment>